<dbReference type="InterPro" id="IPR029017">
    <property type="entry name" value="Enolase-like_N"/>
</dbReference>
<geneLocation type="plasmid" evidence="3">
    <name>pOP-I</name>
</geneLocation>
<dbReference type="SUPFAM" id="SSF54826">
    <property type="entry name" value="Enolase N-terminal domain-like"/>
    <property type="match status" value="1"/>
</dbReference>
<evidence type="ECO:0000256" key="1">
    <source>
        <dbReference type="SAM" id="Phobius"/>
    </source>
</evidence>
<name>A0A217EVS7_ENTCL</name>
<evidence type="ECO:0000313" key="3">
    <source>
        <dbReference type="EMBL" id="ARB02440.1"/>
    </source>
</evidence>
<proteinExistence type="predicted"/>
<keyword evidence="1" id="KW-1133">Transmembrane helix</keyword>
<sequence>MDINSMKKIDRGWANLDVALSLIVVMAMAVFGLTKYKDWQQEKNWQVEAAHISTYAAAARGYVGRNYATLLSATSTTAPTVITTAMLKNTGFLPSGFTETNSQGQRMNTYLVRNGQNTELLQGMVVSSGGSVYPAKALRLISRDIKTGFGGYIDDSKTATGALRTWKILLSSYGATSGNGHIAVLLSTDELSGAQEDNDRLYRFQVNGRPDLNKMHTAIDMGGNNLNSVGTINGQTGTFSGNVSGLNGIFSQNITAGAQVKGATVRADSDVSAGRNISATNEVSGATVKATGNLSAGGVLQLGQVNVAGMACYPNGLISRDASGGILSCQSGAWKGTGITEGNYTVLGTFKGSYSGTNTSGKQYRLYVTGGNPPSKKINYGDADNCVNTYSLIAEVAGLYVARDFDGNSQWQKSGTVSFEVPDGSSFSIVSNGMMSYGCDYGSFTVFRFQ</sequence>
<dbReference type="InterPro" id="IPR007001">
    <property type="entry name" value="Shufflon_N"/>
</dbReference>
<accession>A0A217EVS7</accession>
<feature type="domain" description="Bacterial shufflon protein N-terminal" evidence="2">
    <location>
        <begin position="39"/>
        <end position="256"/>
    </location>
</feature>
<reference evidence="3" key="1">
    <citation type="submission" date="2016-11" db="EMBL/GenBank/DDBJ databases">
        <title>Evolution of class 1 integrons: mobilization and dispersal via food-borne bacteria.</title>
        <authorList>
            <person name="Ghaly T.M."/>
            <person name="Chow L."/>
            <person name="Asher A.J."/>
            <person name="Waldron L.S."/>
            <person name="Gillings M.R."/>
        </authorList>
    </citation>
    <scope>NUCLEOTIDE SEQUENCE</scope>
    <source>
        <strain evidence="3">MN201516</strain>
        <plasmid evidence="3">pOP-I</plasmid>
    </source>
</reference>
<keyword evidence="3" id="KW-0614">Plasmid</keyword>
<evidence type="ECO:0000259" key="2">
    <source>
        <dbReference type="Pfam" id="PF04917"/>
    </source>
</evidence>
<gene>
    <name evidence="3" type="primary">shfC</name>
</gene>
<dbReference type="AlphaFoldDB" id="A0A217EVS7"/>
<feature type="transmembrane region" description="Helical" evidence="1">
    <location>
        <begin position="12"/>
        <end position="33"/>
    </location>
</feature>
<organism evidence="3">
    <name type="scientific">Enterobacter cloacae subsp. cloacae</name>
    <dbReference type="NCBI Taxonomy" id="336306"/>
    <lineage>
        <taxon>Bacteria</taxon>
        <taxon>Pseudomonadati</taxon>
        <taxon>Pseudomonadota</taxon>
        <taxon>Gammaproteobacteria</taxon>
        <taxon>Enterobacterales</taxon>
        <taxon>Enterobacteriaceae</taxon>
        <taxon>Enterobacter</taxon>
        <taxon>Enterobacter cloacae complex</taxon>
    </lineage>
</organism>
<dbReference type="EMBL" id="KY126370">
    <property type="protein sequence ID" value="ARB02440.1"/>
    <property type="molecule type" value="Genomic_DNA"/>
</dbReference>
<dbReference type="Pfam" id="PF04917">
    <property type="entry name" value="Shufflon_N"/>
    <property type="match status" value="2"/>
</dbReference>
<feature type="domain" description="Bacterial shufflon protein N-terminal" evidence="2">
    <location>
        <begin position="279"/>
        <end position="332"/>
    </location>
</feature>
<keyword evidence="1" id="KW-0812">Transmembrane</keyword>
<protein>
    <submittedName>
        <fullName evidence="3">Shufflon protein C ShfC</fullName>
    </submittedName>
</protein>
<keyword evidence="1" id="KW-0472">Membrane</keyword>
<dbReference type="RefSeq" id="WP_420703268.1">
    <property type="nucleotide sequence ID" value="NZ_KY126370.1"/>
</dbReference>